<name>A0AA88H9A0_ARTSF</name>
<reference evidence="8" key="1">
    <citation type="submission" date="2023-07" db="EMBL/GenBank/DDBJ databases">
        <title>Chromosome-level genome assembly of Artemia franciscana.</title>
        <authorList>
            <person name="Jo E."/>
        </authorList>
    </citation>
    <scope>NUCLEOTIDE SEQUENCE</scope>
    <source>
        <tissue evidence="8">Whole body</tissue>
    </source>
</reference>
<feature type="domain" description="Transmembrane protein 135 N-terminal" evidence="7">
    <location>
        <begin position="24"/>
        <end position="156"/>
    </location>
</feature>
<comment type="caution">
    <text evidence="8">The sequence shown here is derived from an EMBL/GenBank/DDBJ whole genome shotgun (WGS) entry which is preliminary data.</text>
</comment>
<evidence type="ECO:0000256" key="1">
    <source>
        <dbReference type="ARBA" id="ARBA00004127"/>
    </source>
</evidence>
<feature type="transmembrane region" description="Helical" evidence="6">
    <location>
        <begin position="358"/>
        <end position="377"/>
    </location>
</feature>
<accession>A0AA88H9A0</accession>
<evidence type="ECO:0000256" key="6">
    <source>
        <dbReference type="SAM" id="Phobius"/>
    </source>
</evidence>
<feature type="transmembrane region" description="Helical" evidence="6">
    <location>
        <begin position="245"/>
        <end position="264"/>
    </location>
</feature>
<keyword evidence="3 6" id="KW-0812">Transmembrane</keyword>
<keyword evidence="9" id="KW-1185">Reference proteome</keyword>
<dbReference type="InterPro" id="IPR026749">
    <property type="entry name" value="Tmem135"/>
</dbReference>
<feature type="transmembrane region" description="Helical" evidence="6">
    <location>
        <begin position="113"/>
        <end position="130"/>
    </location>
</feature>
<feature type="non-terminal residue" evidence="8">
    <location>
        <position position="1"/>
    </location>
</feature>
<feature type="transmembrane region" description="Helical" evidence="6">
    <location>
        <begin position="86"/>
        <end position="107"/>
    </location>
</feature>
<sequence length="446" mass="50032">FQSIIIYTRNHSIVEMSASKLICSCYDAGHPWTTSCADSAVGVGAIAFKQSLRIYTSVYLLSYVARGKKPVPADIKKLLRGILQSSAFLGFNGFGFIGSFCAVRYFSGGFTKFNAGFLPAFIGSFLAILIERPSRRGQLALYVTNVASESVWRMLVARGIVKSVRHGEVLVFMLTLAALVPWYRRCTSSRDSVYSLSRFIIGGSERFSAPIYPDHGNRRCTKHALCKHKNSCIYYMLEGFVKKFIAGYGIHAGFRFILSFANLLRNPRLITKIVSNMDNVKFGLFVGGISGIVRSVLCNLRWITGKDRPEHGVIAGFLGGLPMLFYKSTTLASYLMWKTIEVVYREGIQAGKLPAIPGFIEFLYSFSTAMLFHMAVFEPHNLKPSYWKFLVNLTDLRFAQMNRQVLDLILPKASSSVPFWPKYEADHVSQELRSMFGLNPHFSMTS</sequence>
<dbReference type="InterPro" id="IPR031926">
    <property type="entry name" value="TMEM135_N"/>
</dbReference>
<dbReference type="EMBL" id="JAVRJZ010000020">
    <property type="protein sequence ID" value="KAK2706024.1"/>
    <property type="molecule type" value="Genomic_DNA"/>
</dbReference>
<comment type="subcellular location">
    <subcellularLocation>
        <location evidence="1">Endomembrane system</location>
        <topology evidence="1">Multi-pass membrane protein</topology>
    </subcellularLocation>
</comment>
<evidence type="ECO:0000256" key="2">
    <source>
        <dbReference type="ARBA" id="ARBA00008924"/>
    </source>
</evidence>
<dbReference type="Pfam" id="PF15982">
    <property type="entry name" value="TMEM135_C_rich"/>
    <property type="match status" value="1"/>
</dbReference>
<evidence type="ECO:0000313" key="8">
    <source>
        <dbReference type="EMBL" id="KAK2706024.1"/>
    </source>
</evidence>
<evidence type="ECO:0000256" key="3">
    <source>
        <dbReference type="ARBA" id="ARBA00022692"/>
    </source>
</evidence>
<dbReference type="GO" id="GO:0012505">
    <property type="term" value="C:endomembrane system"/>
    <property type="evidence" value="ECO:0007669"/>
    <property type="project" value="UniProtKB-SubCell"/>
</dbReference>
<comment type="similarity">
    <text evidence="2">Belongs to the TMEM135 family.</text>
</comment>
<evidence type="ECO:0000313" key="9">
    <source>
        <dbReference type="Proteomes" id="UP001187531"/>
    </source>
</evidence>
<keyword evidence="5 6" id="KW-0472">Membrane</keyword>
<dbReference type="Proteomes" id="UP001187531">
    <property type="component" value="Unassembled WGS sequence"/>
</dbReference>
<evidence type="ECO:0000256" key="5">
    <source>
        <dbReference type="ARBA" id="ARBA00023136"/>
    </source>
</evidence>
<evidence type="ECO:0000259" key="7">
    <source>
        <dbReference type="Pfam" id="PF15982"/>
    </source>
</evidence>
<gene>
    <name evidence="8" type="ORF">QYM36_016149</name>
</gene>
<dbReference type="PANTHER" id="PTHR12459">
    <property type="entry name" value="TRANSMEMBRANE PROTEIN 135-RELATED"/>
    <property type="match status" value="1"/>
</dbReference>
<dbReference type="AlphaFoldDB" id="A0AA88H9A0"/>
<dbReference type="PANTHER" id="PTHR12459:SF15">
    <property type="entry name" value="TRANSMEMBRANE PROTEIN 135"/>
    <property type="match status" value="1"/>
</dbReference>
<feature type="transmembrane region" description="Helical" evidence="6">
    <location>
        <begin position="314"/>
        <end position="337"/>
    </location>
</feature>
<organism evidence="8 9">
    <name type="scientific">Artemia franciscana</name>
    <name type="common">Brine shrimp</name>
    <name type="synonym">Artemia sanfranciscana</name>
    <dbReference type="NCBI Taxonomy" id="6661"/>
    <lineage>
        <taxon>Eukaryota</taxon>
        <taxon>Metazoa</taxon>
        <taxon>Ecdysozoa</taxon>
        <taxon>Arthropoda</taxon>
        <taxon>Crustacea</taxon>
        <taxon>Branchiopoda</taxon>
        <taxon>Anostraca</taxon>
        <taxon>Artemiidae</taxon>
        <taxon>Artemia</taxon>
    </lineage>
</organism>
<proteinExistence type="inferred from homology"/>
<keyword evidence="4 6" id="KW-1133">Transmembrane helix</keyword>
<protein>
    <recommendedName>
        <fullName evidence="7">Transmembrane protein 135 N-terminal domain-containing protein</fullName>
    </recommendedName>
</protein>
<feature type="transmembrane region" description="Helical" evidence="6">
    <location>
        <begin position="163"/>
        <end position="183"/>
    </location>
</feature>
<feature type="transmembrane region" description="Helical" evidence="6">
    <location>
        <begin position="284"/>
        <end position="302"/>
    </location>
</feature>
<evidence type="ECO:0000256" key="4">
    <source>
        <dbReference type="ARBA" id="ARBA00022989"/>
    </source>
</evidence>